<reference evidence="1 2" key="1">
    <citation type="journal article" date="2018" name="Front. Plant Sci.">
        <title>Red Clover (Trifolium pratense) and Zigzag Clover (T. medium) - A Picture of Genomic Similarities and Differences.</title>
        <authorList>
            <person name="Dluhosova J."/>
            <person name="Istvanek J."/>
            <person name="Nedelnik J."/>
            <person name="Repkova J."/>
        </authorList>
    </citation>
    <scope>NUCLEOTIDE SEQUENCE [LARGE SCALE GENOMIC DNA]</scope>
    <source>
        <strain evidence="2">cv. 10/8</strain>
        <tissue evidence="1">Leaf</tissue>
    </source>
</reference>
<evidence type="ECO:0000313" key="2">
    <source>
        <dbReference type="Proteomes" id="UP000265520"/>
    </source>
</evidence>
<dbReference type="EMBL" id="LXQA010124573">
    <property type="protein sequence ID" value="MCI21381.1"/>
    <property type="molecule type" value="Genomic_DNA"/>
</dbReference>
<comment type="caution">
    <text evidence="1">The sequence shown here is derived from an EMBL/GenBank/DDBJ whole genome shotgun (WGS) entry which is preliminary data.</text>
</comment>
<protein>
    <submittedName>
        <fullName evidence="1">Copia-type polyprotein</fullName>
    </submittedName>
</protein>
<dbReference type="Proteomes" id="UP000265520">
    <property type="component" value="Unassembled WGS sequence"/>
</dbReference>
<proteinExistence type="predicted"/>
<keyword evidence="2" id="KW-1185">Reference proteome</keyword>
<name>A0A392QAM1_9FABA</name>
<evidence type="ECO:0000313" key="1">
    <source>
        <dbReference type="EMBL" id="MCI21381.1"/>
    </source>
</evidence>
<organism evidence="1 2">
    <name type="scientific">Trifolium medium</name>
    <dbReference type="NCBI Taxonomy" id="97028"/>
    <lineage>
        <taxon>Eukaryota</taxon>
        <taxon>Viridiplantae</taxon>
        <taxon>Streptophyta</taxon>
        <taxon>Embryophyta</taxon>
        <taxon>Tracheophyta</taxon>
        <taxon>Spermatophyta</taxon>
        <taxon>Magnoliopsida</taxon>
        <taxon>eudicotyledons</taxon>
        <taxon>Gunneridae</taxon>
        <taxon>Pentapetalae</taxon>
        <taxon>rosids</taxon>
        <taxon>fabids</taxon>
        <taxon>Fabales</taxon>
        <taxon>Fabaceae</taxon>
        <taxon>Papilionoideae</taxon>
        <taxon>50 kb inversion clade</taxon>
        <taxon>NPAAA clade</taxon>
        <taxon>Hologalegina</taxon>
        <taxon>IRL clade</taxon>
        <taxon>Trifolieae</taxon>
        <taxon>Trifolium</taxon>
    </lineage>
</organism>
<sequence length="54" mass="6007">MMDCNSANTPMEVNLKLCNDEDGEPLNNTLYKQMVGCLRYACNSRPDISHSVGI</sequence>
<feature type="non-terminal residue" evidence="1">
    <location>
        <position position="54"/>
    </location>
</feature>
<accession>A0A392QAM1</accession>
<dbReference type="AlphaFoldDB" id="A0A392QAM1"/>